<keyword evidence="2" id="KW-1185">Reference proteome</keyword>
<name>A0ACA9STI2_9GLOM</name>
<protein>
    <submittedName>
        <fullName evidence="1">22727_t:CDS:1</fullName>
    </submittedName>
</protein>
<sequence length="86" mass="10148">VRKTEVQNVKGRRARNVTTYKWQNLQEMDKSKTKKIKKQASQPNTVDVKKTRHKRQTTEKEKKILEPILSDKVFPNDNLSEILSQL</sequence>
<evidence type="ECO:0000313" key="1">
    <source>
        <dbReference type="EMBL" id="CAG8846941.1"/>
    </source>
</evidence>
<gene>
    <name evidence="1" type="ORF">RPERSI_LOCUS34393</name>
</gene>
<reference evidence="1" key="1">
    <citation type="submission" date="2021-06" db="EMBL/GenBank/DDBJ databases">
        <authorList>
            <person name="Kallberg Y."/>
            <person name="Tangrot J."/>
            <person name="Rosling A."/>
        </authorList>
    </citation>
    <scope>NUCLEOTIDE SEQUENCE</scope>
    <source>
        <strain evidence="1">MA461A</strain>
    </source>
</reference>
<proteinExistence type="predicted"/>
<feature type="non-terminal residue" evidence="1">
    <location>
        <position position="1"/>
    </location>
</feature>
<accession>A0ACA9STI2</accession>
<dbReference type="EMBL" id="CAJVQC010153614">
    <property type="protein sequence ID" value="CAG8846941.1"/>
    <property type="molecule type" value="Genomic_DNA"/>
</dbReference>
<comment type="caution">
    <text evidence="1">The sequence shown here is derived from an EMBL/GenBank/DDBJ whole genome shotgun (WGS) entry which is preliminary data.</text>
</comment>
<dbReference type="Proteomes" id="UP000789920">
    <property type="component" value="Unassembled WGS sequence"/>
</dbReference>
<feature type="non-terminal residue" evidence="1">
    <location>
        <position position="86"/>
    </location>
</feature>
<evidence type="ECO:0000313" key="2">
    <source>
        <dbReference type="Proteomes" id="UP000789920"/>
    </source>
</evidence>
<organism evidence="1 2">
    <name type="scientific">Racocetra persica</name>
    <dbReference type="NCBI Taxonomy" id="160502"/>
    <lineage>
        <taxon>Eukaryota</taxon>
        <taxon>Fungi</taxon>
        <taxon>Fungi incertae sedis</taxon>
        <taxon>Mucoromycota</taxon>
        <taxon>Glomeromycotina</taxon>
        <taxon>Glomeromycetes</taxon>
        <taxon>Diversisporales</taxon>
        <taxon>Gigasporaceae</taxon>
        <taxon>Racocetra</taxon>
    </lineage>
</organism>